<evidence type="ECO:0000256" key="1">
    <source>
        <dbReference type="ARBA" id="ARBA00004123"/>
    </source>
</evidence>
<feature type="compositionally biased region" description="Basic residues" evidence="3">
    <location>
        <begin position="37"/>
        <end position="51"/>
    </location>
</feature>
<evidence type="ECO:0000313" key="6">
    <source>
        <dbReference type="Proteomes" id="UP000077069"/>
    </source>
</evidence>
<feature type="region of interest" description="Disordered" evidence="3">
    <location>
        <begin position="323"/>
        <end position="363"/>
    </location>
</feature>
<feature type="compositionally biased region" description="Low complexity" evidence="3">
    <location>
        <begin position="1172"/>
        <end position="1191"/>
    </location>
</feature>
<evidence type="ECO:0000256" key="2">
    <source>
        <dbReference type="ARBA" id="ARBA00023242"/>
    </source>
</evidence>
<reference evidence="5 6" key="1">
    <citation type="submission" date="2016-05" db="EMBL/GenBank/DDBJ databases">
        <title>Comparative analysis of secretome profiles of manganese(II)-oxidizing ascomycete fungi.</title>
        <authorList>
            <consortium name="DOE Joint Genome Institute"/>
            <person name="Zeiner C.A."/>
            <person name="Purvine S.O."/>
            <person name="Zink E.M."/>
            <person name="Wu S."/>
            <person name="Pasa-Tolic L."/>
            <person name="Chaput D.L."/>
            <person name="Haridas S."/>
            <person name="Grigoriev I.V."/>
            <person name="Santelli C.M."/>
            <person name="Hansel C.M."/>
        </authorList>
    </citation>
    <scope>NUCLEOTIDE SEQUENCE [LARGE SCALE GENOMIC DNA]</scope>
    <source>
        <strain evidence="5 6">AP3s5-JAC2a</strain>
    </source>
</reference>
<accession>A0A177CHI3</accession>
<feature type="compositionally biased region" description="Low complexity" evidence="3">
    <location>
        <begin position="1297"/>
        <end position="1315"/>
    </location>
</feature>
<comment type="subcellular location">
    <subcellularLocation>
        <location evidence="1">Nucleus</location>
    </subcellularLocation>
</comment>
<feature type="compositionally biased region" description="Low complexity" evidence="3">
    <location>
        <begin position="1555"/>
        <end position="1573"/>
    </location>
</feature>
<dbReference type="InterPro" id="IPR036546">
    <property type="entry name" value="MED15_KIX"/>
</dbReference>
<feature type="region of interest" description="Disordered" evidence="3">
    <location>
        <begin position="1609"/>
        <end position="1654"/>
    </location>
</feature>
<feature type="compositionally biased region" description="Polar residues" evidence="3">
    <location>
        <begin position="622"/>
        <end position="631"/>
    </location>
</feature>
<dbReference type="GO" id="GO:0005634">
    <property type="term" value="C:nucleus"/>
    <property type="evidence" value="ECO:0007669"/>
    <property type="project" value="UniProtKB-SubCell"/>
</dbReference>
<dbReference type="OrthoDB" id="3918840at2759"/>
<evidence type="ECO:0000313" key="5">
    <source>
        <dbReference type="EMBL" id="OAG06318.1"/>
    </source>
</evidence>
<feature type="region of interest" description="Disordered" evidence="3">
    <location>
        <begin position="1706"/>
        <end position="1824"/>
    </location>
</feature>
<feature type="region of interest" description="Disordered" evidence="3">
    <location>
        <begin position="1172"/>
        <end position="1212"/>
    </location>
</feature>
<feature type="region of interest" description="Disordered" evidence="3">
    <location>
        <begin position="876"/>
        <end position="896"/>
    </location>
</feature>
<feature type="compositionally biased region" description="Low complexity" evidence="3">
    <location>
        <begin position="1269"/>
        <end position="1280"/>
    </location>
</feature>
<keyword evidence="2" id="KW-0539">Nucleus</keyword>
<feature type="compositionally biased region" description="Low complexity" evidence="3">
    <location>
        <begin position="1866"/>
        <end position="1887"/>
    </location>
</feature>
<feature type="region of interest" description="Disordered" evidence="3">
    <location>
        <begin position="763"/>
        <end position="783"/>
    </location>
</feature>
<feature type="region of interest" description="Disordered" evidence="3">
    <location>
        <begin position="1256"/>
        <end position="1407"/>
    </location>
</feature>
<feature type="region of interest" description="Disordered" evidence="3">
    <location>
        <begin position="200"/>
        <end position="247"/>
    </location>
</feature>
<dbReference type="GeneID" id="28763700"/>
<feature type="domain" description="Mediator complex subunit 15 KIX" evidence="4">
    <location>
        <begin position="513"/>
        <end position="586"/>
    </location>
</feature>
<feature type="region of interest" description="Disordered" evidence="3">
    <location>
        <begin position="613"/>
        <end position="686"/>
    </location>
</feature>
<feature type="region of interest" description="Disordered" evidence="3">
    <location>
        <begin position="1532"/>
        <end position="1597"/>
    </location>
</feature>
<feature type="compositionally biased region" description="Basic and acidic residues" evidence="3">
    <location>
        <begin position="328"/>
        <end position="342"/>
    </location>
</feature>
<name>A0A177CHI3_9PLEO</name>
<feature type="compositionally biased region" description="Low complexity" evidence="3">
    <location>
        <begin position="665"/>
        <end position="686"/>
    </location>
</feature>
<dbReference type="Proteomes" id="UP000077069">
    <property type="component" value="Unassembled WGS sequence"/>
</dbReference>
<feature type="region of interest" description="Disordered" evidence="3">
    <location>
        <begin position="31"/>
        <end position="51"/>
    </location>
</feature>
<feature type="region of interest" description="Disordered" evidence="3">
    <location>
        <begin position="376"/>
        <end position="399"/>
    </location>
</feature>
<organism evidence="5 6">
    <name type="scientific">Paraphaeosphaeria sporulosa</name>
    <dbReference type="NCBI Taxonomy" id="1460663"/>
    <lineage>
        <taxon>Eukaryota</taxon>
        <taxon>Fungi</taxon>
        <taxon>Dikarya</taxon>
        <taxon>Ascomycota</taxon>
        <taxon>Pezizomycotina</taxon>
        <taxon>Dothideomycetes</taxon>
        <taxon>Pleosporomycetidae</taxon>
        <taxon>Pleosporales</taxon>
        <taxon>Massarineae</taxon>
        <taxon>Didymosphaeriaceae</taxon>
        <taxon>Paraphaeosphaeria</taxon>
    </lineage>
</organism>
<feature type="compositionally biased region" description="Low complexity" evidence="3">
    <location>
        <begin position="1338"/>
        <end position="1354"/>
    </location>
</feature>
<feature type="compositionally biased region" description="Basic and acidic residues" evidence="3">
    <location>
        <begin position="1807"/>
        <end position="1819"/>
    </location>
</feature>
<gene>
    <name evidence="5" type="ORF">CC84DRAFT_1176340</name>
</gene>
<dbReference type="EMBL" id="KV441552">
    <property type="protein sequence ID" value="OAG06318.1"/>
    <property type="molecule type" value="Genomic_DNA"/>
</dbReference>
<feature type="compositionally biased region" description="Polar residues" evidence="3">
    <location>
        <begin position="1618"/>
        <end position="1640"/>
    </location>
</feature>
<keyword evidence="6" id="KW-1185">Reference proteome</keyword>
<evidence type="ECO:0000256" key="3">
    <source>
        <dbReference type="SAM" id="MobiDB-lite"/>
    </source>
</evidence>
<feature type="compositionally biased region" description="Basic residues" evidence="3">
    <location>
        <begin position="222"/>
        <end position="238"/>
    </location>
</feature>
<proteinExistence type="predicted"/>
<feature type="compositionally biased region" description="Polar residues" evidence="3">
    <location>
        <begin position="1256"/>
        <end position="1268"/>
    </location>
</feature>
<dbReference type="STRING" id="1460663.A0A177CHI3"/>
<protein>
    <recommendedName>
        <fullName evidence="4">Mediator complex subunit 15 KIX domain-containing protein</fullName>
    </recommendedName>
</protein>
<feature type="compositionally biased region" description="Low complexity" evidence="3">
    <location>
        <begin position="211"/>
        <end position="221"/>
    </location>
</feature>
<dbReference type="Pfam" id="PF16987">
    <property type="entry name" value="KIX_2"/>
    <property type="match status" value="1"/>
</dbReference>
<sequence length="1975" mass="215325">MIAGGPARAEGMSCGESLRVFAAQIAGVQATAEGKRKGQRGGRRHGRVRSMRSARRCLNGRQHHGLCSCLDEDARKGRKQRWAASTANRRMEDGGHLPLMQAMSRTPGGALRSRAAAAIGIGVGLGLLADDAAFVKGVGRRSHSVRAGQRFLRGQRGWPKAWTSRGSVERVGLMACAGDGDLGQMEQCLAALLAVYGGTSRRPSKGETVSGPAATRTPGPTRRGRCRGMQQARRRGHGALRERRASVLGHSATSASWALLVHGRRRARVLTSCRKAPLWPPAPAPHLTCLDAAGATVVVLAPAAEPRPCSAAGSRRRDAAIAGSAKATHCDQHCARREDSRSRNANARPEASPAVLGLHSAPYRPLRLRDRHRPFARTLEPSPSHPRLTPHSPHPSHADAAGTVAADLFRALLSPSPAAHDELVTLRRHPHPRLRRRFRYPLANLRFAARLPRLHTASACPQSATTPNAASCCTMNNPNFPNMMQASQANRQQNIQQVLLKHYRQAQEKAPPGWQQQITPEERGGLALQFFTSYRLLKPETHENDVLRQSLQFETAAFMQSQTKEQYNTTLRQKLFTMQSLRQQQLQGLNPSNNNPMSQMNQMNQMNAAQMGMMGQANPQNPGQNTSQQVGQGFPNPQLRQQMQASTIPMSQSQSQMGAQGGNMGNPTQAPNNPQQNMQQGQQAPQQQNIIIGRLTQRLMDQARPEIREQFQNEVNNWPADKKQQLLNRGINPLLFRFRQQAENMLKNGKISRDLLLALQNQGQPNQMQQGQMQNQQMNAGQRQPGQQFDFNALANQQSEAMRVQDQGQQVVPASNNNSNVAAQMGNFPPGQPQNAAMASRQAAQAAAFQNANANMNMQRQAAQAQADARVRQQMQQQSLQQQMGTPNLHGQPGGLNRPLGTPNPNAMSMLNRPMVPPGQPNPSTPQQRPQAHVPQMTPQAQAQVDPSQITQLMREAQQRAQQAAGVQGQPLTEQSRMQLIPAELDPMVKQQLLKVPEPQFRHILGQYMASARQRSMMNGAFPGGQPPNGQPNLMMNPGQNMPMGGMANGLMNAQNIANMRPGGLGQPMPGAMGGQQMPIGQRPGQLPHQARLLHAQQTLQQNPGIISMTDNRIFPPSALNAQIRQILPPDVKTWAQLKNWTQQNPNLTPGVDSQKLLLLQVLHFQDLMKQSQQGGMPGQRPQQPPNGMGPIAPPAQMTPGAVPNRTPQQQPNMPNLGPVQVTPQEMQAWRQRLPPQQANATDDQLRNFIMQQKLNARRQQQASMLTLQQTQQRNQGQPQAPMVGQGAQATRPPSVQAQAGQAAPPAKPAGQPAQPTLPNTQGNMNKGIKRPNEDGADAGTGAQPANAAPQAPAMVPSGSQQGAGLTQEQMSKMDVRQQAQMRANLMKAQDASNKQAQPPRLPSQEELAAKLREPDRERKFKMMIQQEESKLPKAQVQPISPDVRATLQQTIKEKLPHIKKVEQALRIFLISYESPESENLARTVIKARILLLRQLNPGDGTLHPELTLTESEFHMNIRHILSFVGKVMSRMASQQAQAKPGQPNQQQPQPPAPQLNAANLKIVEQQQRQQKAPPAPTASQPPFQLGGASPSGAPKYFEGAKQLTHLSLPEKKRQKMDPNSQTSTPASKQSPRISSSKGNSPEIKRQAPPATQKPTFRCRFSECDYAVRGFDTQAELDTHVSHIHSKIDDAVQFALDAMAEYVDVDPKTGQPKQDPAAAARNSKPASTAPRGPPQPIKAGHTPGMPPSAATPIGQAAATPMARVPTQTGIKGSPSTNLLKTPQTSIKVATPSTGAPGKPTPASNKAPHKESEAQPKVEVETEEEVPPLVPVSLFDFSYDDIYAVLDTNGPLTTLDVKDEDNSWALRSRPSSPLDTPDSTSKDTPSTRQSDISENDNLQINIDIKDADMPEAWLNMTGDALPLDLMLSQDIEALGVTLPAMDNDDMMLFYPDSVMMDLDSIDKAMDSMGGMPGISV</sequence>
<feature type="compositionally biased region" description="Polar residues" evidence="3">
    <location>
        <begin position="1358"/>
        <end position="1371"/>
    </location>
</feature>
<dbReference type="InParanoid" id="A0A177CHI3"/>
<feature type="compositionally biased region" description="Polar residues" evidence="3">
    <location>
        <begin position="1765"/>
        <end position="1793"/>
    </location>
</feature>
<feature type="compositionally biased region" description="Polar residues" evidence="3">
    <location>
        <begin position="638"/>
        <end position="649"/>
    </location>
</feature>
<dbReference type="RefSeq" id="XP_018036683.1">
    <property type="nucleotide sequence ID" value="XM_018180214.1"/>
</dbReference>
<evidence type="ECO:0000259" key="4">
    <source>
        <dbReference type="Pfam" id="PF16987"/>
    </source>
</evidence>
<feature type="compositionally biased region" description="Low complexity" evidence="3">
    <location>
        <begin position="1535"/>
        <end position="1548"/>
    </location>
</feature>
<feature type="region of interest" description="Disordered" evidence="3">
    <location>
        <begin position="1863"/>
        <end position="1893"/>
    </location>
</feature>